<dbReference type="Pfam" id="PF00534">
    <property type="entry name" value="Glycos_transf_1"/>
    <property type="match status" value="1"/>
</dbReference>
<dbReference type="EMBL" id="FNEV01000006">
    <property type="protein sequence ID" value="SDJ53148.1"/>
    <property type="molecule type" value="Genomic_DNA"/>
</dbReference>
<dbReference type="OrthoDB" id="139410at2"/>
<dbReference type="RefSeq" id="WP_093193977.1">
    <property type="nucleotide sequence ID" value="NZ_FNEV01000006.1"/>
</dbReference>
<sequence length="321" mass="37848">MSKVKIGLITDRDNWAFANHAKQLKKHLGEDFDFTIVSFDGCNKNADELHTHIKDCDILHFFWREIIPYIPLDRYKDKLLSTAVYDHLFLGERSIKKRKPIFHNFHYYVCSERLYEIYKQIDAYPDPIMIIEDGVDPDLFYPQNMERFERQDRPLKVGWVGNSKWSISIEDFKGFRTFVQPVVSELMKEGHPVEGIYADRVKKMIPHEEMVDYYATIDVLICMSKIEGTPDPVLEAMACGVPVISTDVGVVPQVLGEKQKEFVLKSRDEKALRDAIISLTNNREKLHELSMENMERIKDWYWAKQSRKFKTYFDQLIDEHR</sequence>
<reference evidence="3" key="1">
    <citation type="submission" date="2016-10" db="EMBL/GenBank/DDBJ databases">
        <authorList>
            <person name="Varghese N."/>
            <person name="Submissions S."/>
        </authorList>
    </citation>
    <scope>NUCLEOTIDE SEQUENCE [LARGE SCALE GENOMIC DNA]</scope>
    <source>
        <strain evidence="3">DSM 4771</strain>
    </source>
</reference>
<accession>A0A1G8UHA9</accession>
<dbReference type="InterPro" id="IPR001296">
    <property type="entry name" value="Glyco_trans_1"/>
</dbReference>
<evidence type="ECO:0000259" key="1">
    <source>
        <dbReference type="Pfam" id="PF00534"/>
    </source>
</evidence>
<gene>
    <name evidence="2" type="ORF">SAMN04490247_2264</name>
</gene>
<dbReference type="GO" id="GO:0016757">
    <property type="term" value="F:glycosyltransferase activity"/>
    <property type="evidence" value="ECO:0007669"/>
    <property type="project" value="InterPro"/>
</dbReference>
<dbReference type="PANTHER" id="PTHR45947">
    <property type="entry name" value="SULFOQUINOVOSYL TRANSFERASE SQD2"/>
    <property type="match status" value="1"/>
</dbReference>
<proteinExistence type="predicted"/>
<dbReference type="AlphaFoldDB" id="A0A1G8UHA9"/>
<protein>
    <submittedName>
        <fullName evidence="2">Glycosyltransferase involved in cell wall bisynthesis</fullName>
    </submittedName>
</protein>
<keyword evidence="2" id="KW-0808">Transferase</keyword>
<dbReference type="Proteomes" id="UP000199225">
    <property type="component" value="Unassembled WGS sequence"/>
</dbReference>
<name>A0A1G8UHA9_9BACI</name>
<dbReference type="PANTHER" id="PTHR45947:SF3">
    <property type="entry name" value="SULFOQUINOVOSYL TRANSFERASE SQD2"/>
    <property type="match status" value="1"/>
</dbReference>
<organism evidence="2 3">
    <name type="scientific">Salimicrobium halophilum</name>
    <dbReference type="NCBI Taxonomy" id="86666"/>
    <lineage>
        <taxon>Bacteria</taxon>
        <taxon>Bacillati</taxon>
        <taxon>Bacillota</taxon>
        <taxon>Bacilli</taxon>
        <taxon>Bacillales</taxon>
        <taxon>Bacillaceae</taxon>
        <taxon>Salimicrobium</taxon>
    </lineage>
</organism>
<dbReference type="CDD" id="cd03801">
    <property type="entry name" value="GT4_PimA-like"/>
    <property type="match status" value="1"/>
</dbReference>
<feature type="domain" description="Glycosyl transferase family 1" evidence="1">
    <location>
        <begin position="204"/>
        <end position="290"/>
    </location>
</feature>
<dbReference type="Gene3D" id="3.40.50.2000">
    <property type="entry name" value="Glycogen Phosphorylase B"/>
    <property type="match status" value="1"/>
</dbReference>
<keyword evidence="3" id="KW-1185">Reference proteome</keyword>
<dbReference type="STRING" id="86666.SAMN04490247_2264"/>
<dbReference type="SUPFAM" id="SSF53756">
    <property type="entry name" value="UDP-Glycosyltransferase/glycogen phosphorylase"/>
    <property type="match status" value="1"/>
</dbReference>
<evidence type="ECO:0000313" key="3">
    <source>
        <dbReference type="Proteomes" id="UP000199225"/>
    </source>
</evidence>
<dbReference type="InterPro" id="IPR050194">
    <property type="entry name" value="Glycosyltransferase_grp1"/>
</dbReference>
<evidence type="ECO:0000313" key="2">
    <source>
        <dbReference type="EMBL" id="SDJ53148.1"/>
    </source>
</evidence>